<proteinExistence type="predicted"/>
<dbReference type="AlphaFoldDB" id="A0A3B0TTW6"/>
<sequence>MTQKLITLLFLIIPFYSTQATEIKGFEPDYAGKILTFNTYVDPITKTEKKVFSIRIDSKGYFSTNINIDKNTFCFSNFDVYRGMLILEPEGELHIQLPAYRAKTFVEEKNPYFKPLEVWIKVDSPDENELNKLASGFELRFNQLTDKYFNQLYFRQSKTILELVEDTLKEEFGRYENPFFKDQMKFKLLILEYEAGRVNQEKILSGVDIQTSTFSIPSFIDLTDRVYSNKLVFETNSINGRELQKAVSNGNLPFIIKYFHEKYQTGTLLTDFIVLKLLHDAFFSGKFPTTPILNIVTSQHYTGNPNKGIRLFAGMVKQKLLHLMPGTLAPVICLKNMGGIQKCSNESAKYKYLVFADLEIKVDREQLKYLTVLDKKYKGQLQLFIVLSNEYTDRVTRFLLENKIPGEIVSDTTKRYANEYRVKSFPTCFLLGRNHEVILAPAKSPLDGFEHQFGAFLKNEFFKQRKRSAIKPND</sequence>
<dbReference type="SUPFAM" id="SSF52833">
    <property type="entry name" value="Thioredoxin-like"/>
    <property type="match status" value="1"/>
</dbReference>
<dbReference type="Gene3D" id="3.40.30.10">
    <property type="entry name" value="Glutaredoxin"/>
    <property type="match status" value="1"/>
</dbReference>
<dbReference type="InterPro" id="IPR036249">
    <property type="entry name" value="Thioredoxin-like_sf"/>
</dbReference>
<reference evidence="1" key="1">
    <citation type="submission" date="2018-06" db="EMBL/GenBank/DDBJ databases">
        <authorList>
            <person name="Zhirakovskaya E."/>
        </authorList>
    </citation>
    <scope>NUCLEOTIDE SEQUENCE</scope>
</reference>
<evidence type="ECO:0008006" key="2">
    <source>
        <dbReference type="Google" id="ProtNLM"/>
    </source>
</evidence>
<evidence type="ECO:0000313" key="1">
    <source>
        <dbReference type="EMBL" id="VAW20160.1"/>
    </source>
</evidence>
<dbReference type="EMBL" id="UOEP01000114">
    <property type="protein sequence ID" value="VAW20160.1"/>
    <property type="molecule type" value="Genomic_DNA"/>
</dbReference>
<name>A0A3B0TTW6_9ZZZZ</name>
<gene>
    <name evidence="1" type="ORF">MNBD_BACTEROID01-305</name>
</gene>
<protein>
    <recommendedName>
        <fullName evidence="2">Thioredoxin-like fold domain-containing protein</fullName>
    </recommendedName>
</protein>
<accession>A0A3B0TTW6</accession>
<organism evidence="1">
    <name type="scientific">hydrothermal vent metagenome</name>
    <dbReference type="NCBI Taxonomy" id="652676"/>
    <lineage>
        <taxon>unclassified sequences</taxon>
        <taxon>metagenomes</taxon>
        <taxon>ecological metagenomes</taxon>
    </lineage>
</organism>